<dbReference type="OrthoDB" id="46626at2759"/>
<evidence type="ECO:0000313" key="2">
    <source>
        <dbReference type="Proteomes" id="UP001153069"/>
    </source>
</evidence>
<evidence type="ECO:0000313" key="1">
    <source>
        <dbReference type="EMBL" id="CAB9503853.1"/>
    </source>
</evidence>
<dbReference type="EMBL" id="CAICTM010000177">
    <property type="protein sequence ID" value="CAB9503853.1"/>
    <property type="molecule type" value="Genomic_DNA"/>
</dbReference>
<organism evidence="1 2">
    <name type="scientific">Seminavis robusta</name>
    <dbReference type="NCBI Taxonomy" id="568900"/>
    <lineage>
        <taxon>Eukaryota</taxon>
        <taxon>Sar</taxon>
        <taxon>Stramenopiles</taxon>
        <taxon>Ochrophyta</taxon>
        <taxon>Bacillariophyta</taxon>
        <taxon>Bacillariophyceae</taxon>
        <taxon>Bacillariophycidae</taxon>
        <taxon>Naviculales</taxon>
        <taxon>Naviculaceae</taxon>
        <taxon>Seminavis</taxon>
    </lineage>
</organism>
<sequence>MMRTADFHSSSSADWSTTMTPGEVSLSHYSMAQEPSNDFVLGSWQVEQHSAGSENGSSLPSYDDDDLMVVDSINMDFDDHLEDDYPPTPPADRLFLEEALEDTLLGDGSDHEDDSSFFTTHSQPLMVTAPATSTSFLPYDQRYQATLDKLAESMKKSQETRKSLRIKTCETMEYSRWNTVSGTLTSIEKSTQQLQQYLKNKKPATAQQVL</sequence>
<accession>A0A9N8DIZ5</accession>
<proteinExistence type="predicted"/>
<gene>
    <name evidence="1" type="ORF">SEMRO_178_G078070.1</name>
</gene>
<dbReference type="AlphaFoldDB" id="A0A9N8DIZ5"/>
<protein>
    <submittedName>
        <fullName evidence="1">Uncharacterized protein</fullName>
    </submittedName>
</protein>
<keyword evidence="2" id="KW-1185">Reference proteome</keyword>
<name>A0A9N8DIZ5_9STRA</name>
<dbReference type="Proteomes" id="UP001153069">
    <property type="component" value="Unassembled WGS sequence"/>
</dbReference>
<reference evidence="1" key="1">
    <citation type="submission" date="2020-06" db="EMBL/GenBank/DDBJ databases">
        <authorList>
            <consortium name="Plant Systems Biology data submission"/>
        </authorList>
    </citation>
    <scope>NUCLEOTIDE SEQUENCE</scope>
    <source>
        <strain evidence="1">D6</strain>
    </source>
</reference>
<comment type="caution">
    <text evidence="1">The sequence shown here is derived from an EMBL/GenBank/DDBJ whole genome shotgun (WGS) entry which is preliminary data.</text>
</comment>